<dbReference type="Proteomes" id="UP000749040">
    <property type="component" value="Unassembled WGS sequence"/>
</dbReference>
<evidence type="ECO:0000313" key="3">
    <source>
        <dbReference type="Proteomes" id="UP000749040"/>
    </source>
</evidence>
<protein>
    <submittedName>
        <fullName evidence="2">Uncharacterized protein</fullName>
    </submittedName>
</protein>
<accession>A0ABS2TKY5</accession>
<evidence type="ECO:0000256" key="1">
    <source>
        <dbReference type="SAM" id="MobiDB-lite"/>
    </source>
</evidence>
<comment type="caution">
    <text evidence="2">The sequence shown here is derived from an EMBL/GenBank/DDBJ whole genome shotgun (WGS) entry which is preliminary data.</text>
</comment>
<name>A0ABS2TKY5_9ACTN</name>
<feature type="compositionally biased region" description="Low complexity" evidence="1">
    <location>
        <begin position="134"/>
        <end position="156"/>
    </location>
</feature>
<dbReference type="RefSeq" id="WP_205355821.1">
    <property type="nucleotide sequence ID" value="NZ_JADKYB010000002.1"/>
</dbReference>
<evidence type="ECO:0000313" key="2">
    <source>
        <dbReference type="EMBL" id="MBM9503999.1"/>
    </source>
</evidence>
<keyword evidence="3" id="KW-1185">Reference proteome</keyword>
<feature type="region of interest" description="Disordered" evidence="1">
    <location>
        <begin position="119"/>
        <end position="156"/>
    </location>
</feature>
<proteinExistence type="predicted"/>
<organism evidence="2 3">
    <name type="scientific">Actinacidiphila acididurans</name>
    <dbReference type="NCBI Taxonomy" id="2784346"/>
    <lineage>
        <taxon>Bacteria</taxon>
        <taxon>Bacillati</taxon>
        <taxon>Actinomycetota</taxon>
        <taxon>Actinomycetes</taxon>
        <taxon>Kitasatosporales</taxon>
        <taxon>Streptomycetaceae</taxon>
        <taxon>Actinacidiphila</taxon>
    </lineage>
</organism>
<sequence length="156" mass="16704">MSQAAGDGGPAGTKVKLETLTTFKARIDEMLKDLDSSDASPKRIGDDRLQAAHLGTGFGESSKLMGAYNHVHDRLETLSKLLADQIEAMSITVYGANVGYANVDEEQRRRMWAIYDTTDKNYDPALDPNAPKNTGSTPPGQTDGTQQQSSVGGQTG</sequence>
<reference evidence="2 3" key="1">
    <citation type="submission" date="2021-01" db="EMBL/GenBank/DDBJ databases">
        <title>Streptomyces acididurans sp. nov., isolated from a peat swamp forest soil.</title>
        <authorList>
            <person name="Chantavorakit T."/>
            <person name="Duangmal K."/>
        </authorList>
    </citation>
    <scope>NUCLEOTIDE SEQUENCE [LARGE SCALE GENOMIC DNA]</scope>
    <source>
        <strain evidence="2 3">KK5PA1</strain>
    </source>
</reference>
<gene>
    <name evidence="2" type="ORF">ITX44_05495</name>
</gene>
<dbReference type="EMBL" id="JADKYB010000002">
    <property type="protein sequence ID" value="MBM9503999.1"/>
    <property type="molecule type" value="Genomic_DNA"/>
</dbReference>